<name>G7VF24_9CREN</name>
<dbReference type="RefSeq" id="WP_014290014.1">
    <property type="nucleotide sequence ID" value="NC_016645.1"/>
</dbReference>
<feature type="transmembrane region" description="Helical" evidence="1">
    <location>
        <begin position="87"/>
        <end position="105"/>
    </location>
</feature>
<keyword evidence="1" id="KW-1133">Transmembrane helix</keyword>
<evidence type="ECO:0000313" key="2">
    <source>
        <dbReference type="EMBL" id="AET34189.1"/>
    </source>
</evidence>
<dbReference type="STRING" id="1104324.P186_2813"/>
<evidence type="ECO:0000313" key="3">
    <source>
        <dbReference type="Proteomes" id="UP000005867"/>
    </source>
</evidence>
<evidence type="ECO:0000256" key="1">
    <source>
        <dbReference type="SAM" id="Phobius"/>
    </source>
</evidence>
<feature type="transmembrane region" description="Helical" evidence="1">
    <location>
        <begin position="39"/>
        <end position="59"/>
    </location>
</feature>
<gene>
    <name evidence="2" type="ORF">P186_2813</name>
</gene>
<dbReference type="AlphaFoldDB" id="G7VF24"/>
<organism evidence="2 3">
    <name type="scientific">Pyrobaculum ferrireducens</name>
    <dbReference type="NCBI Taxonomy" id="1104324"/>
    <lineage>
        <taxon>Archaea</taxon>
        <taxon>Thermoproteota</taxon>
        <taxon>Thermoprotei</taxon>
        <taxon>Thermoproteales</taxon>
        <taxon>Thermoproteaceae</taxon>
        <taxon>Pyrobaculum</taxon>
    </lineage>
</organism>
<keyword evidence="3" id="KW-1185">Reference proteome</keyword>
<accession>G7VF24</accession>
<reference evidence="2 3" key="1">
    <citation type="journal article" date="2012" name="J. Bacteriol.">
        <title>Complete genome sequence of strain 1860, a crenarchaeon of the genus pyrobaculum able to grow with various electron acceptors.</title>
        <authorList>
            <person name="Mardanov A.V."/>
            <person name="Gumerov V.M."/>
            <person name="Slobodkina G.B."/>
            <person name="Beletsky A.V."/>
            <person name="Bonch-Osmolovskaya E.A."/>
            <person name="Ravin N.V."/>
            <person name="Skryabin K.G."/>
        </authorList>
    </citation>
    <scope>NUCLEOTIDE SEQUENCE [LARGE SCALE GENOMIC DNA]</scope>
    <source>
        <strain evidence="2 3">1860</strain>
    </source>
</reference>
<sequence>MVDVFKAYRMCVGGFASYVASAAWLWLAAFLAYLGLWGIRLAVVLAAGLAVAAALGRVWRVERSVLGVLKAASLFANHGDVCIAAPLARRFALAVMAVALAYALYESYLLASIGATVTVATTSDGRAVPLVVGGGVVLGMWQGPLLYVAFASAATLSAFVFRGVSAYVESYVKLREVYGRAKEILT</sequence>
<dbReference type="KEGG" id="pyr:P186_2813"/>
<dbReference type="Proteomes" id="UP000005867">
    <property type="component" value="Chromosome"/>
</dbReference>
<dbReference type="GeneID" id="11594411"/>
<protein>
    <submittedName>
        <fullName evidence="2">Uncharacterized protein</fullName>
    </submittedName>
</protein>
<keyword evidence="1" id="KW-0812">Transmembrane</keyword>
<dbReference type="BioCyc" id="PSP1104324:GJSN-2750-MONOMER"/>
<proteinExistence type="predicted"/>
<dbReference type="HOGENOM" id="CLU_1451466_0_0_2"/>
<dbReference type="EMBL" id="CP003098">
    <property type="protein sequence ID" value="AET34189.1"/>
    <property type="molecule type" value="Genomic_DNA"/>
</dbReference>
<feature type="transmembrane region" description="Helical" evidence="1">
    <location>
        <begin position="12"/>
        <end position="33"/>
    </location>
</feature>
<keyword evidence="1" id="KW-0472">Membrane</keyword>